<reference evidence="11" key="1">
    <citation type="journal article" date="2021" name="PeerJ">
        <title>Extensive microbial diversity within the chicken gut microbiome revealed by metagenomics and culture.</title>
        <authorList>
            <person name="Gilroy R."/>
            <person name="Ravi A."/>
            <person name="Getino M."/>
            <person name="Pursley I."/>
            <person name="Horton D.L."/>
            <person name="Alikhan N.F."/>
            <person name="Baker D."/>
            <person name="Gharbi K."/>
            <person name="Hall N."/>
            <person name="Watson M."/>
            <person name="Adriaenssens E.M."/>
            <person name="Foster-Nyarko E."/>
            <person name="Jarju S."/>
            <person name="Secka A."/>
            <person name="Antonio M."/>
            <person name="Oren A."/>
            <person name="Chaudhuri R.R."/>
            <person name="La Ragione R."/>
            <person name="Hildebrand F."/>
            <person name="Pallen M.J."/>
        </authorList>
    </citation>
    <scope>NUCLEOTIDE SEQUENCE</scope>
    <source>
        <strain evidence="11">ChiGjej6B6-11269</strain>
    </source>
</reference>
<dbReference type="PROSITE" id="PS50893">
    <property type="entry name" value="ABC_TRANSPORTER_2"/>
    <property type="match status" value="2"/>
</dbReference>
<gene>
    <name evidence="11" type="ORF">K8U77_04395</name>
</gene>
<organism evidence="11 12">
    <name type="scientific">Slackia equolifaciens</name>
    <dbReference type="NCBI Taxonomy" id="498718"/>
    <lineage>
        <taxon>Bacteria</taxon>
        <taxon>Bacillati</taxon>
        <taxon>Actinomycetota</taxon>
        <taxon>Coriobacteriia</taxon>
        <taxon>Eggerthellales</taxon>
        <taxon>Eggerthellaceae</taxon>
        <taxon>Slackia</taxon>
    </lineage>
</organism>
<dbReference type="InterPro" id="IPR027417">
    <property type="entry name" value="P-loop_NTPase"/>
</dbReference>
<dbReference type="EMBL" id="DYWI01000074">
    <property type="protein sequence ID" value="HJF65342.1"/>
    <property type="molecule type" value="Genomic_DNA"/>
</dbReference>
<dbReference type="InterPro" id="IPR050095">
    <property type="entry name" value="ECF_ABC_transporter_ATP-bd"/>
</dbReference>
<dbReference type="PROSITE" id="PS00211">
    <property type="entry name" value="ABC_TRANSPORTER_1"/>
    <property type="match status" value="2"/>
</dbReference>
<comment type="similarity">
    <text evidence="2">Belongs to the ABC transporter superfamily.</text>
</comment>
<dbReference type="GO" id="GO:0016887">
    <property type="term" value="F:ATP hydrolysis activity"/>
    <property type="evidence" value="ECO:0007669"/>
    <property type="project" value="InterPro"/>
</dbReference>
<keyword evidence="8" id="KW-0472">Membrane</keyword>
<comment type="subcellular location">
    <subcellularLocation>
        <location evidence="1">Cell membrane</location>
        <topology evidence="1">Peripheral membrane protein</topology>
    </subcellularLocation>
</comment>
<evidence type="ECO:0000313" key="11">
    <source>
        <dbReference type="EMBL" id="HJF65342.1"/>
    </source>
</evidence>
<dbReference type="InterPro" id="IPR017871">
    <property type="entry name" value="ABC_transporter-like_CS"/>
</dbReference>
<proteinExistence type="inferred from homology"/>
<reference evidence="11" key="2">
    <citation type="submission" date="2021-09" db="EMBL/GenBank/DDBJ databases">
        <authorList>
            <person name="Gilroy R."/>
        </authorList>
    </citation>
    <scope>NUCLEOTIDE SEQUENCE</scope>
    <source>
        <strain evidence="11">ChiGjej6B6-11269</strain>
    </source>
</reference>
<keyword evidence="4" id="KW-1003">Cell membrane</keyword>
<name>A0A9D3A157_9ACTN</name>
<dbReference type="PANTHER" id="PTHR43553:SF27">
    <property type="entry name" value="ENERGY-COUPLING FACTOR TRANSPORTER ATP-BINDING PROTEIN ECFA2"/>
    <property type="match status" value="1"/>
</dbReference>
<dbReference type="GO" id="GO:0043190">
    <property type="term" value="C:ATP-binding cassette (ABC) transporter complex"/>
    <property type="evidence" value="ECO:0007669"/>
    <property type="project" value="TreeGrafter"/>
</dbReference>
<evidence type="ECO:0000256" key="6">
    <source>
        <dbReference type="ARBA" id="ARBA00022840"/>
    </source>
</evidence>
<dbReference type="NCBIfam" id="NF010167">
    <property type="entry name" value="PRK13648.1"/>
    <property type="match status" value="2"/>
</dbReference>
<evidence type="ECO:0000259" key="10">
    <source>
        <dbReference type="PROSITE" id="PS50893"/>
    </source>
</evidence>
<feature type="compositionally biased region" description="Basic and acidic residues" evidence="9">
    <location>
        <begin position="656"/>
        <end position="665"/>
    </location>
</feature>
<keyword evidence="6" id="KW-0067">ATP-binding</keyword>
<dbReference type="PANTHER" id="PTHR43553">
    <property type="entry name" value="HEAVY METAL TRANSPORTER"/>
    <property type="match status" value="1"/>
</dbReference>
<evidence type="ECO:0000256" key="1">
    <source>
        <dbReference type="ARBA" id="ARBA00004202"/>
    </source>
</evidence>
<dbReference type="InterPro" id="IPR030947">
    <property type="entry name" value="EcfA_1"/>
</dbReference>
<evidence type="ECO:0000256" key="4">
    <source>
        <dbReference type="ARBA" id="ARBA00022475"/>
    </source>
</evidence>
<dbReference type="SUPFAM" id="SSF52540">
    <property type="entry name" value="P-loop containing nucleoside triphosphate hydrolases"/>
    <property type="match status" value="2"/>
</dbReference>
<dbReference type="GO" id="GO:0005524">
    <property type="term" value="F:ATP binding"/>
    <property type="evidence" value="ECO:0007669"/>
    <property type="project" value="UniProtKB-KW"/>
</dbReference>
<evidence type="ECO:0000256" key="3">
    <source>
        <dbReference type="ARBA" id="ARBA00022448"/>
    </source>
</evidence>
<dbReference type="Gene3D" id="3.40.50.300">
    <property type="entry name" value="P-loop containing nucleotide triphosphate hydrolases"/>
    <property type="match status" value="2"/>
</dbReference>
<evidence type="ECO:0000256" key="9">
    <source>
        <dbReference type="SAM" id="MobiDB-lite"/>
    </source>
</evidence>
<evidence type="ECO:0000256" key="7">
    <source>
        <dbReference type="ARBA" id="ARBA00022967"/>
    </source>
</evidence>
<evidence type="ECO:0000256" key="8">
    <source>
        <dbReference type="ARBA" id="ARBA00023136"/>
    </source>
</evidence>
<evidence type="ECO:0000313" key="12">
    <source>
        <dbReference type="Proteomes" id="UP000786989"/>
    </source>
</evidence>
<comment type="caution">
    <text evidence="11">The sequence shown here is derived from an EMBL/GenBank/DDBJ whole genome shotgun (WGS) entry which is preliminary data.</text>
</comment>
<dbReference type="GO" id="GO:0042626">
    <property type="term" value="F:ATPase-coupled transmembrane transporter activity"/>
    <property type="evidence" value="ECO:0007669"/>
    <property type="project" value="TreeGrafter"/>
</dbReference>
<evidence type="ECO:0000256" key="2">
    <source>
        <dbReference type="ARBA" id="ARBA00005417"/>
    </source>
</evidence>
<feature type="region of interest" description="Disordered" evidence="9">
    <location>
        <begin position="624"/>
        <end position="665"/>
    </location>
</feature>
<dbReference type="AlphaFoldDB" id="A0A9D3A157"/>
<keyword evidence="3" id="KW-0813">Transport</keyword>
<dbReference type="SMART" id="SM00382">
    <property type="entry name" value="AAA"/>
    <property type="match status" value="2"/>
</dbReference>
<keyword evidence="7" id="KW-1278">Translocase</keyword>
<dbReference type="Proteomes" id="UP000786989">
    <property type="component" value="Unassembled WGS sequence"/>
</dbReference>
<feature type="domain" description="ABC transporter" evidence="10">
    <location>
        <begin position="2"/>
        <end position="235"/>
    </location>
</feature>
<dbReference type="NCBIfam" id="TIGR04520">
    <property type="entry name" value="ECF_ATPase_1"/>
    <property type="match status" value="1"/>
</dbReference>
<evidence type="ECO:0000256" key="5">
    <source>
        <dbReference type="ARBA" id="ARBA00022741"/>
    </source>
</evidence>
<dbReference type="InterPro" id="IPR015856">
    <property type="entry name" value="ABC_transpr_CbiO/EcfA_su"/>
</dbReference>
<dbReference type="CDD" id="cd03225">
    <property type="entry name" value="ABC_cobalt_CbiO_domain1"/>
    <property type="match status" value="2"/>
</dbReference>
<dbReference type="InterPro" id="IPR003439">
    <property type="entry name" value="ABC_transporter-like_ATP-bd"/>
</dbReference>
<sequence length="665" mass="71090">MIDSTNLGFTYDGQTFALRDVNVHVNAGEFVCILGGNGSGKSTFAKHINALLAPDEGSMTVDGSDTRDQQALYLIRSTAGMVFQNPDDQLVASLVEDDVAFGPENLGVEPAEIASRVARSLAEVGLMGFEKHETHALSGGQKQRVAIAGVLAMEPKILILDEASSMLDPRGRKGLLRVCRELHEAGLTIVMITHFMEEAAEADRVIVLEEGRVALEGTPDEVLVRTDVLARLNLEVPFACDFSVQLQDSGVNVVPCVHESALIAQLREAASAAFPCTEGYTVAQDASAVCAIAPMKLPPLPRTSTAEGTPLIEFDHVSYTYDAAMAKRQQKAAKRGKASTDVQAERAKWGNDPDALWAVRDVTFSVMEGEFLGIAGHTGSGKSTLIQHMNALVRPTMGRVLVDGKDISDKAAATQARSLVGVVFQYPEHQLFAATVFDDVAFGPRNMGLSEEEVVERVKESLAQVGLDYDEVQEKSPFELSGGQQRRVAFAGVLAMRPRVLVLDEPAAGLDPAARRDFLGMISDLHKRGLTVVMVSHSMDDLARLTDRVLIMKEGEMFCVGTPAEVFIHADELNAIGLGQPCPQRMAGKLRDAGMPLDISVLYDEASLVREVAGRVAQAVAEGSAAHDAAQPTPASAESAAEGFAANNAAATAQDHNQHNEGGAR</sequence>
<dbReference type="FunFam" id="3.40.50.300:FF:000224">
    <property type="entry name" value="Energy-coupling factor transporter ATP-binding protein EcfA"/>
    <property type="match status" value="2"/>
</dbReference>
<feature type="compositionally biased region" description="Low complexity" evidence="9">
    <location>
        <begin position="635"/>
        <end position="653"/>
    </location>
</feature>
<keyword evidence="5" id="KW-0547">Nucleotide-binding</keyword>
<accession>A0A9D3A157</accession>
<feature type="domain" description="ABC transporter" evidence="10">
    <location>
        <begin position="342"/>
        <end position="579"/>
    </location>
</feature>
<protein>
    <submittedName>
        <fullName evidence="11">Energy-coupling factor transporter ATPase</fullName>
    </submittedName>
</protein>
<dbReference type="Pfam" id="PF00005">
    <property type="entry name" value="ABC_tran"/>
    <property type="match status" value="2"/>
</dbReference>
<dbReference type="InterPro" id="IPR003593">
    <property type="entry name" value="AAA+_ATPase"/>
</dbReference>